<evidence type="ECO:0000259" key="6">
    <source>
        <dbReference type="Pfam" id="PF00590"/>
    </source>
</evidence>
<evidence type="ECO:0000256" key="1">
    <source>
        <dbReference type="ARBA" id="ARBA00022490"/>
    </source>
</evidence>
<dbReference type="Gene3D" id="3.30.950.10">
    <property type="entry name" value="Methyltransferase, Cobalt-precorrin-4 Transmethylase, Domain 2"/>
    <property type="match status" value="1"/>
</dbReference>
<keyword evidence="5" id="KW-0949">S-adenosyl-L-methionine</keyword>
<evidence type="ECO:0000256" key="2">
    <source>
        <dbReference type="ARBA" id="ARBA00022552"/>
    </source>
</evidence>
<name>A0A3B0RP52_9ZZZZ</name>
<evidence type="ECO:0000259" key="7">
    <source>
        <dbReference type="Pfam" id="PF23016"/>
    </source>
</evidence>
<dbReference type="PIRSF" id="PIRSF005917">
    <property type="entry name" value="MTase_YraL"/>
    <property type="match status" value="1"/>
</dbReference>
<dbReference type="EMBL" id="UOEH01000116">
    <property type="protein sequence ID" value="VAV93442.1"/>
    <property type="molecule type" value="Genomic_DNA"/>
</dbReference>
<dbReference type="PANTHER" id="PTHR46111:SF1">
    <property type="entry name" value="RIBOSOMAL RNA SMALL SUBUNIT METHYLTRANSFERASE I"/>
    <property type="match status" value="1"/>
</dbReference>
<keyword evidence="3 8" id="KW-0489">Methyltransferase</keyword>
<dbReference type="InterPro" id="IPR053910">
    <property type="entry name" value="RsmI_HTH"/>
</dbReference>
<proteinExistence type="inferred from homology"/>
<dbReference type="PROSITE" id="PS01296">
    <property type="entry name" value="RSMI"/>
    <property type="match status" value="1"/>
</dbReference>
<gene>
    <name evidence="8" type="ORF">MNBD_ALPHA05-2049</name>
</gene>
<dbReference type="Gene3D" id="3.40.1010.10">
    <property type="entry name" value="Cobalt-precorrin-4 Transmethylase, Domain 1"/>
    <property type="match status" value="1"/>
</dbReference>
<dbReference type="GO" id="GO:0032259">
    <property type="term" value="P:methylation"/>
    <property type="evidence" value="ECO:0007669"/>
    <property type="project" value="UniProtKB-KW"/>
</dbReference>
<dbReference type="SUPFAM" id="SSF53790">
    <property type="entry name" value="Tetrapyrrole methylase"/>
    <property type="match status" value="1"/>
</dbReference>
<evidence type="ECO:0000256" key="3">
    <source>
        <dbReference type="ARBA" id="ARBA00022603"/>
    </source>
</evidence>
<dbReference type="PANTHER" id="PTHR46111">
    <property type="entry name" value="RIBOSOMAL RNA SMALL SUBUNIT METHYLTRANSFERASE I"/>
    <property type="match status" value="1"/>
</dbReference>
<protein>
    <submittedName>
        <fullName evidence="8">16S rRNA (Cytidine(1402)-2'-O)-methyltransferase</fullName>
        <ecNumber evidence="8">2.1.1.198</ecNumber>
    </submittedName>
</protein>
<feature type="domain" description="RsmI HTH" evidence="7">
    <location>
        <begin position="238"/>
        <end position="279"/>
    </location>
</feature>
<keyword evidence="4 8" id="KW-0808">Transferase</keyword>
<feature type="domain" description="Tetrapyrrole methylase" evidence="6">
    <location>
        <begin position="12"/>
        <end position="210"/>
    </location>
</feature>
<reference evidence="8" key="1">
    <citation type="submission" date="2018-06" db="EMBL/GenBank/DDBJ databases">
        <authorList>
            <person name="Zhirakovskaya E."/>
        </authorList>
    </citation>
    <scope>NUCLEOTIDE SEQUENCE</scope>
</reference>
<sequence length="282" mass="29704">MTDTPLRLEPGLYVTATPIGNLGDITYRAVETLKAAELIVCEDTRQTAKLCAAYGIKTQLKPYHEHNAARARPGLIKKLQDGAAICLVSDAGTPLISDPGYKLVREARDAGVAVTPLPGASAVITALSAAGAPSDHFLFAGFAPSRAGARDKAFAAVADIAATLVFYESGPRLCACLEAMAAAFGERRAVVARELTKLHEEFREGELSKLAASYKDAPPKGEIVVLVFPPETKPVTVEALDDFLKDALETMSVKDAAAQAASILGAARKSAYARALKLKAEP</sequence>
<dbReference type="InterPro" id="IPR014777">
    <property type="entry name" value="4pyrrole_Mease_sub1"/>
</dbReference>
<keyword evidence="2" id="KW-0698">rRNA processing</keyword>
<accession>A0A3B0RP52</accession>
<dbReference type="InterPro" id="IPR000878">
    <property type="entry name" value="4pyrrol_Mease"/>
</dbReference>
<dbReference type="CDD" id="cd11648">
    <property type="entry name" value="RsmI"/>
    <property type="match status" value="1"/>
</dbReference>
<dbReference type="FunFam" id="3.40.1010.10:FF:000007">
    <property type="entry name" value="Ribosomal RNA small subunit methyltransferase I"/>
    <property type="match status" value="1"/>
</dbReference>
<organism evidence="8">
    <name type="scientific">hydrothermal vent metagenome</name>
    <dbReference type="NCBI Taxonomy" id="652676"/>
    <lineage>
        <taxon>unclassified sequences</taxon>
        <taxon>metagenomes</taxon>
        <taxon>ecological metagenomes</taxon>
    </lineage>
</organism>
<dbReference type="GO" id="GO:0008168">
    <property type="term" value="F:methyltransferase activity"/>
    <property type="evidence" value="ECO:0007669"/>
    <property type="project" value="UniProtKB-KW"/>
</dbReference>
<dbReference type="Pfam" id="PF00590">
    <property type="entry name" value="TP_methylase"/>
    <property type="match status" value="1"/>
</dbReference>
<dbReference type="HAMAP" id="MF_01877">
    <property type="entry name" value="16SrRNA_methyltr_I"/>
    <property type="match status" value="1"/>
</dbReference>
<evidence type="ECO:0000313" key="8">
    <source>
        <dbReference type="EMBL" id="VAV93442.1"/>
    </source>
</evidence>
<evidence type="ECO:0000256" key="4">
    <source>
        <dbReference type="ARBA" id="ARBA00022679"/>
    </source>
</evidence>
<dbReference type="NCBIfam" id="TIGR00096">
    <property type="entry name" value="16S rRNA (cytidine(1402)-2'-O)-methyltransferase"/>
    <property type="match status" value="1"/>
</dbReference>
<dbReference type="InterPro" id="IPR035996">
    <property type="entry name" value="4pyrrol_Methylase_sf"/>
</dbReference>
<keyword evidence="1" id="KW-0963">Cytoplasm</keyword>
<dbReference type="FunFam" id="3.30.950.10:FF:000002">
    <property type="entry name" value="Ribosomal RNA small subunit methyltransferase I"/>
    <property type="match status" value="1"/>
</dbReference>
<dbReference type="InterPro" id="IPR008189">
    <property type="entry name" value="rRNA_ssu_MeTfrase_I"/>
</dbReference>
<dbReference type="EC" id="2.1.1.198" evidence="8"/>
<dbReference type="AlphaFoldDB" id="A0A3B0RP52"/>
<evidence type="ECO:0000256" key="5">
    <source>
        <dbReference type="ARBA" id="ARBA00022691"/>
    </source>
</evidence>
<dbReference type="GO" id="GO:0006364">
    <property type="term" value="P:rRNA processing"/>
    <property type="evidence" value="ECO:0007669"/>
    <property type="project" value="UniProtKB-KW"/>
</dbReference>
<dbReference type="InterPro" id="IPR014776">
    <property type="entry name" value="4pyrrole_Mease_sub2"/>
</dbReference>
<dbReference type="InterPro" id="IPR018063">
    <property type="entry name" value="SAM_MeTrfase_RsmI_CS"/>
</dbReference>
<dbReference type="Pfam" id="PF23016">
    <property type="entry name" value="RsmI_C"/>
    <property type="match status" value="1"/>
</dbReference>